<reference evidence="2" key="1">
    <citation type="submission" date="2015-04" db="EMBL/GenBank/DDBJ databases">
        <title>The genome sequence of the plant pathogenic Rhizarian Plasmodiophora brassicae reveals insights in its biotrophic life cycle and the origin of chitin synthesis.</title>
        <authorList>
            <person name="Schwelm A."/>
            <person name="Fogelqvist J."/>
            <person name="Knaust A."/>
            <person name="Julke S."/>
            <person name="Lilja T."/>
            <person name="Dhandapani V."/>
            <person name="Bonilla-Rosso G."/>
            <person name="Karlsson M."/>
            <person name="Shevchenko A."/>
            <person name="Choi S.R."/>
            <person name="Kim H.G."/>
            <person name="Park J.Y."/>
            <person name="Lim Y.P."/>
            <person name="Ludwig-Muller J."/>
            <person name="Dixelius C."/>
        </authorList>
    </citation>
    <scope>NUCLEOTIDE SEQUENCE</scope>
    <source>
        <tissue evidence="2">Potato root galls</tissue>
    </source>
</reference>
<proteinExistence type="predicted"/>
<accession>A0A0H5QR83</accession>
<keyword evidence="1" id="KW-0472">Membrane</keyword>
<feature type="transmembrane region" description="Helical" evidence="1">
    <location>
        <begin position="70"/>
        <end position="89"/>
    </location>
</feature>
<evidence type="ECO:0000313" key="2">
    <source>
        <dbReference type="EMBL" id="CRZ04117.1"/>
    </source>
</evidence>
<organism evidence="2">
    <name type="scientific">Spongospora subterranea</name>
    <dbReference type="NCBI Taxonomy" id="70186"/>
    <lineage>
        <taxon>Eukaryota</taxon>
        <taxon>Sar</taxon>
        <taxon>Rhizaria</taxon>
        <taxon>Endomyxa</taxon>
        <taxon>Phytomyxea</taxon>
        <taxon>Plasmodiophorida</taxon>
        <taxon>Plasmodiophoridae</taxon>
        <taxon>Spongospora</taxon>
    </lineage>
</organism>
<protein>
    <submittedName>
        <fullName evidence="2">Uncharacterized protein</fullName>
    </submittedName>
</protein>
<dbReference type="AlphaFoldDB" id="A0A0H5QR83"/>
<feature type="transmembrane region" description="Helical" evidence="1">
    <location>
        <begin position="101"/>
        <end position="117"/>
    </location>
</feature>
<evidence type="ECO:0000256" key="1">
    <source>
        <dbReference type="SAM" id="Phobius"/>
    </source>
</evidence>
<dbReference type="EMBL" id="HACM01003675">
    <property type="protein sequence ID" value="CRZ04117.1"/>
    <property type="molecule type" value="Transcribed_RNA"/>
</dbReference>
<name>A0A0H5QR83_9EUKA</name>
<keyword evidence="1" id="KW-0812">Transmembrane</keyword>
<keyword evidence="1" id="KW-1133">Transmembrane helix</keyword>
<sequence>MIDAHGYTDEAAVYNELIAGLKRQARHDKDVRKKIKEAVEHLDTFYANEVALNPVPQTYLYGAYQRRFRYFKLFQMFQKLAIVLVSLFIPNDLLVKNAKLALGNVLVGLAAILAILFRPYQVLCPYTVTSLHFPVQENYVIQLCEVANLI</sequence>